<dbReference type="OrthoDB" id="1043111at2759"/>
<feature type="compositionally biased region" description="Low complexity" evidence="1">
    <location>
        <begin position="35"/>
        <end position="66"/>
    </location>
</feature>
<proteinExistence type="predicted"/>
<feature type="compositionally biased region" description="Low complexity" evidence="1">
    <location>
        <begin position="1"/>
        <end position="19"/>
    </location>
</feature>
<gene>
    <name evidence="3" type="ORF">P171DRAFT_408209</name>
</gene>
<dbReference type="Gene3D" id="3.10.20.90">
    <property type="entry name" value="Phosphatidylinositol 3-kinase Catalytic Subunit, Chain A, domain 1"/>
    <property type="match status" value="1"/>
</dbReference>
<accession>A0A9P4UES6</accession>
<evidence type="ECO:0000256" key="1">
    <source>
        <dbReference type="SAM" id="MobiDB-lite"/>
    </source>
</evidence>
<evidence type="ECO:0000313" key="3">
    <source>
        <dbReference type="EMBL" id="KAF2447771.1"/>
    </source>
</evidence>
<comment type="caution">
    <text evidence="3">The sequence shown here is derived from an EMBL/GenBank/DDBJ whole genome shotgun (WGS) entry which is preliminary data.</text>
</comment>
<dbReference type="EMBL" id="MU001496">
    <property type="protein sequence ID" value="KAF2447771.1"/>
    <property type="molecule type" value="Genomic_DNA"/>
</dbReference>
<feature type="region of interest" description="Disordered" evidence="1">
    <location>
        <begin position="1"/>
        <end position="121"/>
    </location>
</feature>
<sequence length="255" mass="27301">MASPSDTPSAARPSSRPASGHGAPSTDPLEMKSLAASAPEPAAAAAAAAAEAANTTAHATETAPAPLTDTPIPHTQETLPKESIEAAPTSKPAPPADLSRSETEAIGPSTDTPAANPDSSNGPVVVIMLLLTTGARHPYKIDERYLKKRNVAVDDMDPYNISVYTLKELIWRDWREEWEPRPTSPSSIRLIHFGRMLDDKSPLKECRFQTEAPNVVHMTVKPQEIVDEEDAKTGKGGKTRDGDEEIHAGCRCVIL</sequence>
<reference evidence="3" key="1">
    <citation type="journal article" date="2020" name="Stud. Mycol.">
        <title>101 Dothideomycetes genomes: a test case for predicting lifestyles and emergence of pathogens.</title>
        <authorList>
            <person name="Haridas S."/>
            <person name="Albert R."/>
            <person name="Binder M."/>
            <person name="Bloem J."/>
            <person name="Labutti K."/>
            <person name="Salamov A."/>
            <person name="Andreopoulos B."/>
            <person name="Baker S."/>
            <person name="Barry K."/>
            <person name="Bills G."/>
            <person name="Bluhm B."/>
            <person name="Cannon C."/>
            <person name="Castanera R."/>
            <person name="Culley D."/>
            <person name="Daum C."/>
            <person name="Ezra D."/>
            <person name="Gonzalez J."/>
            <person name="Henrissat B."/>
            <person name="Kuo A."/>
            <person name="Liang C."/>
            <person name="Lipzen A."/>
            <person name="Lutzoni F."/>
            <person name="Magnuson J."/>
            <person name="Mondo S."/>
            <person name="Nolan M."/>
            <person name="Ohm R."/>
            <person name="Pangilinan J."/>
            <person name="Park H.-J."/>
            <person name="Ramirez L."/>
            <person name="Alfaro M."/>
            <person name="Sun H."/>
            <person name="Tritt A."/>
            <person name="Yoshinaga Y."/>
            <person name="Zwiers L.-H."/>
            <person name="Turgeon B."/>
            <person name="Goodwin S."/>
            <person name="Spatafora J."/>
            <person name="Crous P."/>
            <person name="Grigoriev I."/>
        </authorList>
    </citation>
    <scope>NUCLEOTIDE SEQUENCE</scope>
    <source>
        <strain evidence="3">CBS 690.94</strain>
    </source>
</reference>
<organism evidence="3 4">
    <name type="scientific">Karstenula rhodostoma CBS 690.94</name>
    <dbReference type="NCBI Taxonomy" id="1392251"/>
    <lineage>
        <taxon>Eukaryota</taxon>
        <taxon>Fungi</taxon>
        <taxon>Dikarya</taxon>
        <taxon>Ascomycota</taxon>
        <taxon>Pezizomycotina</taxon>
        <taxon>Dothideomycetes</taxon>
        <taxon>Pleosporomycetidae</taxon>
        <taxon>Pleosporales</taxon>
        <taxon>Massarineae</taxon>
        <taxon>Didymosphaeriaceae</taxon>
        <taxon>Karstenula</taxon>
    </lineage>
</organism>
<dbReference type="InterPro" id="IPR029071">
    <property type="entry name" value="Ubiquitin-like_domsf"/>
</dbReference>
<feature type="domain" description="UBL3-like ubiquitin" evidence="2">
    <location>
        <begin position="160"/>
        <end position="232"/>
    </location>
</feature>
<dbReference type="Pfam" id="PF13881">
    <property type="entry name" value="Rad60-SLD_2"/>
    <property type="match status" value="1"/>
</dbReference>
<feature type="compositionally biased region" description="Polar residues" evidence="1">
    <location>
        <begin position="109"/>
        <end position="121"/>
    </location>
</feature>
<protein>
    <submittedName>
        <fullName evidence="3">Ubiquitin-like protein</fullName>
    </submittedName>
</protein>
<dbReference type="PANTHER" id="PTHR13169">
    <property type="entry name" value="UBIQUITIN-LIKE PROTEIN 3 HCG-1 PROTEIN"/>
    <property type="match status" value="1"/>
</dbReference>
<evidence type="ECO:0000259" key="2">
    <source>
        <dbReference type="Pfam" id="PF13881"/>
    </source>
</evidence>
<dbReference type="InterPro" id="IPR039540">
    <property type="entry name" value="UBL3-like_ubiquitin_dom"/>
</dbReference>
<keyword evidence="4" id="KW-1185">Reference proteome</keyword>
<dbReference type="PANTHER" id="PTHR13169:SF0">
    <property type="entry name" value="UBIQUITIN-LIKE PROTEIN 3"/>
    <property type="match status" value="1"/>
</dbReference>
<dbReference type="SUPFAM" id="SSF54236">
    <property type="entry name" value="Ubiquitin-like"/>
    <property type="match status" value="1"/>
</dbReference>
<name>A0A9P4UES6_9PLEO</name>
<dbReference type="AlphaFoldDB" id="A0A9P4UES6"/>
<dbReference type="Proteomes" id="UP000799764">
    <property type="component" value="Unassembled WGS sequence"/>
</dbReference>
<evidence type="ECO:0000313" key="4">
    <source>
        <dbReference type="Proteomes" id="UP000799764"/>
    </source>
</evidence>
<dbReference type="InterPro" id="IPR040015">
    <property type="entry name" value="UBL3-like"/>
</dbReference>